<gene>
    <name evidence="1" type="ORF">PRZ03_11180</name>
</gene>
<dbReference type="InterPro" id="IPR019410">
    <property type="entry name" value="Methyltransf_16"/>
</dbReference>
<sequence length="232" mass="25142">MPGFLYKQECISIEGAAALTIRSLLDKQQFADPLGEAEALGISSAAWPLFGLLWPSGLHLAEAMAKRPMVKDESILEIGCGLGLASLVSHRRGSLVTASDCHPMAASFMLENLRLNDLPPLRYCHGNWAPLIAGQALTLRVPLVQGRFDLIMGSDVLYERDEAGTLADFINQHALPASEVMIVDPNRGNRSAFSKHMAALGYTLAEQSIKSLAGLGVPAYSGRLLHYRRKGF</sequence>
<proteinExistence type="predicted"/>
<keyword evidence="1" id="KW-0808">Transferase</keyword>
<dbReference type="PANTHER" id="PTHR14614">
    <property type="entry name" value="HEPATOCELLULAR CARCINOMA-ASSOCIATED ANTIGEN"/>
    <property type="match status" value="1"/>
</dbReference>
<evidence type="ECO:0000313" key="1">
    <source>
        <dbReference type="EMBL" id="MDC8772133.1"/>
    </source>
</evidence>
<comment type="caution">
    <text evidence="1">The sequence shown here is derived from an EMBL/GenBank/DDBJ whole genome shotgun (WGS) entry which is preliminary data.</text>
</comment>
<dbReference type="InterPro" id="IPR029063">
    <property type="entry name" value="SAM-dependent_MTases_sf"/>
</dbReference>
<dbReference type="RefSeq" id="WP_273600373.1">
    <property type="nucleotide sequence ID" value="NZ_JAQQXT010000006.1"/>
</dbReference>
<dbReference type="Pfam" id="PF10294">
    <property type="entry name" value="Methyltransf_16"/>
    <property type="match status" value="1"/>
</dbReference>
<dbReference type="EMBL" id="JAQQXT010000006">
    <property type="protein sequence ID" value="MDC8772133.1"/>
    <property type="molecule type" value="Genomic_DNA"/>
</dbReference>
<evidence type="ECO:0000313" key="2">
    <source>
        <dbReference type="Proteomes" id="UP001221189"/>
    </source>
</evidence>
<dbReference type="GO" id="GO:0008168">
    <property type="term" value="F:methyltransferase activity"/>
    <property type="evidence" value="ECO:0007669"/>
    <property type="project" value="UniProtKB-KW"/>
</dbReference>
<dbReference type="CDD" id="cd02440">
    <property type="entry name" value="AdoMet_MTases"/>
    <property type="match status" value="1"/>
</dbReference>
<dbReference type="SUPFAM" id="SSF53335">
    <property type="entry name" value="S-adenosyl-L-methionine-dependent methyltransferases"/>
    <property type="match status" value="1"/>
</dbReference>
<reference evidence="1 2" key="1">
    <citation type="submission" date="2022-10" db="EMBL/GenBank/DDBJ databases">
        <title>Paucibacter sp. hw1 Genome sequencing.</title>
        <authorList>
            <person name="Park S."/>
        </authorList>
    </citation>
    <scope>NUCLEOTIDE SEQUENCE [LARGE SCALE GENOMIC DNA]</scope>
    <source>
        <strain evidence="2">hw1</strain>
    </source>
</reference>
<protein>
    <submittedName>
        <fullName evidence="1">SAM-dependent methyltransferase</fullName>
    </submittedName>
</protein>
<dbReference type="GO" id="GO:0032259">
    <property type="term" value="P:methylation"/>
    <property type="evidence" value="ECO:0007669"/>
    <property type="project" value="UniProtKB-KW"/>
</dbReference>
<dbReference type="Gene3D" id="3.40.50.150">
    <property type="entry name" value="Vaccinia Virus protein VP39"/>
    <property type="match status" value="1"/>
</dbReference>
<accession>A0ABT5KE16</accession>
<name>A0ABT5KE16_9BURK</name>
<dbReference type="Proteomes" id="UP001221189">
    <property type="component" value="Unassembled WGS sequence"/>
</dbReference>
<keyword evidence="1" id="KW-0489">Methyltransferase</keyword>
<keyword evidence="2" id="KW-1185">Reference proteome</keyword>
<organism evidence="1 2">
    <name type="scientific">Roseateles albus</name>
    <dbReference type="NCBI Taxonomy" id="2987525"/>
    <lineage>
        <taxon>Bacteria</taxon>
        <taxon>Pseudomonadati</taxon>
        <taxon>Pseudomonadota</taxon>
        <taxon>Betaproteobacteria</taxon>
        <taxon>Burkholderiales</taxon>
        <taxon>Sphaerotilaceae</taxon>
        <taxon>Roseateles</taxon>
    </lineage>
</organism>